<dbReference type="EMBL" id="CP055263">
    <property type="protein sequence ID" value="QNF30188.1"/>
    <property type="molecule type" value="Genomic_DNA"/>
</dbReference>
<accession>A0ABX6SAA8</accession>
<protein>
    <submittedName>
        <fullName evidence="1">Uncharacterized protein</fullName>
    </submittedName>
</protein>
<keyword evidence="2" id="KW-1185">Reference proteome</keyword>
<evidence type="ECO:0000313" key="2">
    <source>
        <dbReference type="Proteomes" id="UP000515490"/>
    </source>
</evidence>
<reference evidence="1 2" key="1">
    <citation type="submission" date="2020-06" db="EMBL/GenBank/DDBJ databases">
        <title>Metabacillus dokdonensis sp. nov., isolated from the rhizosphere of Elymus tsukushiensis, a plant native to the Dokdo Islands, Republic of Korea.</title>
        <authorList>
            <person name="Lee S.Y."/>
            <person name="Hwang Y.J."/>
            <person name="Son J.S."/>
            <person name="Ghim S.Y."/>
        </authorList>
    </citation>
    <scope>NUCLEOTIDE SEQUENCE [LARGE SCALE GENOMIC DNA]</scope>
    <source>
        <strain evidence="1 2">KUDC1714</strain>
    </source>
</reference>
<dbReference type="RefSeq" id="WP_157094511.1">
    <property type="nucleotide sequence ID" value="NZ_CP055263.1"/>
</dbReference>
<gene>
    <name evidence="1" type="ORF">HUW50_23640</name>
</gene>
<evidence type="ECO:0000313" key="1">
    <source>
        <dbReference type="EMBL" id="QNF30188.1"/>
    </source>
</evidence>
<sequence>MFPNHLSKFKRIQYDSYPTREGTMFQNIKPGERYDFLYRSLIPKKIDNLIVGG</sequence>
<organism evidence="1 2">
    <name type="scientific">Metabacillus elymi</name>
    <dbReference type="NCBI Taxonomy" id="2745198"/>
    <lineage>
        <taxon>Bacteria</taxon>
        <taxon>Bacillati</taxon>
        <taxon>Bacillota</taxon>
        <taxon>Bacilli</taxon>
        <taxon>Bacillales</taxon>
        <taxon>Bacillaceae</taxon>
        <taxon>Metabacillus</taxon>
    </lineage>
</organism>
<dbReference type="Proteomes" id="UP000515490">
    <property type="component" value="Chromosome"/>
</dbReference>
<name>A0ABX6SAA8_9BACI</name>
<proteinExistence type="predicted"/>